<keyword evidence="2 7" id="KW-1003">Cell membrane</keyword>
<feature type="transmembrane region" description="Helical" evidence="7">
    <location>
        <begin position="126"/>
        <end position="146"/>
    </location>
</feature>
<evidence type="ECO:0000256" key="4">
    <source>
        <dbReference type="ARBA" id="ARBA00022692"/>
    </source>
</evidence>
<protein>
    <recommendedName>
        <fullName evidence="7">Na(+)/H(+) antiporter NhaA</fullName>
    </recommendedName>
    <alternativeName>
        <fullName evidence="7">Sodium/proton antiporter NhaA</fullName>
    </alternativeName>
</protein>
<evidence type="ECO:0000256" key="1">
    <source>
        <dbReference type="ARBA" id="ARBA00004429"/>
    </source>
</evidence>
<dbReference type="PANTHER" id="PTHR30341">
    <property type="entry name" value="SODIUM ION/PROTON ANTIPORTER NHAA-RELATED"/>
    <property type="match status" value="1"/>
</dbReference>
<dbReference type="AlphaFoldDB" id="A0A4V6DXQ6"/>
<dbReference type="GO" id="GO:0005886">
    <property type="term" value="C:plasma membrane"/>
    <property type="evidence" value="ECO:0007669"/>
    <property type="project" value="UniProtKB-SubCell"/>
</dbReference>
<dbReference type="GO" id="GO:0015385">
    <property type="term" value="F:sodium:proton antiporter activity"/>
    <property type="evidence" value="ECO:0007669"/>
    <property type="project" value="UniProtKB-UniRule"/>
</dbReference>
<dbReference type="PANTHER" id="PTHR30341:SF0">
    <property type="entry name" value="NA(+)_H(+) ANTIPORTER NHAA"/>
    <property type="match status" value="1"/>
</dbReference>
<dbReference type="InterPro" id="IPR004670">
    <property type="entry name" value="NhaA"/>
</dbReference>
<dbReference type="GO" id="GO:0006885">
    <property type="term" value="P:regulation of pH"/>
    <property type="evidence" value="ECO:0007669"/>
    <property type="project" value="UniProtKB-UniRule"/>
</dbReference>
<proteinExistence type="inferred from homology"/>
<keyword evidence="7" id="KW-0813">Transport</keyword>
<keyword evidence="7" id="KW-0739">Sodium transport</keyword>
<comment type="similarity">
    <text evidence="7">Belongs to the NhaA Na(+)/H(+) (TC 2.A.33) antiporter family.</text>
</comment>
<organism evidence="8 9">
    <name type="scientific">Campylobacter aviculae</name>
    <dbReference type="NCBI Taxonomy" id="2510190"/>
    <lineage>
        <taxon>Bacteria</taxon>
        <taxon>Pseudomonadati</taxon>
        <taxon>Campylobacterota</taxon>
        <taxon>Epsilonproteobacteria</taxon>
        <taxon>Campylobacterales</taxon>
        <taxon>Campylobacteraceae</taxon>
        <taxon>Campylobacter</taxon>
    </lineage>
</organism>
<feature type="transmembrane region" description="Helical" evidence="7">
    <location>
        <begin position="291"/>
        <end position="315"/>
    </location>
</feature>
<comment type="subcellular location">
    <subcellularLocation>
        <location evidence="1">Cell inner membrane</location>
        <topology evidence="1">Multi-pass membrane protein</topology>
    </subcellularLocation>
    <subcellularLocation>
        <location evidence="7">Cell membrane</location>
        <topology evidence="7">Multi-pass membrane protein</topology>
    </subcellularLocation>
</comment>
<feature type="transmembrane region" description="Helical" evidence="7">
    <location>
        <begin position="12"/>
        <end position="32"/>
    </location>
</feature>
<dbReference type="NCBIfam" id="NF007111">
    <property type="entry name" value="PRK09560.1"/>
    <property type="match status" value="1"/>
</dbReference>
<reference evidence="8 9" key="1">
    <citation type="submission" date="2018-05" db="EMBL/GenBank/DDBJ databases">
        <title>Novel Campyloabacter and Helicobacter Species and Strains.</title>
        <authorList>
            <person name="Mannion A.J."/>
            <person name="Shen Z."/>
            <person name="Fox J.G."/>
        </authorList>
    </citation>
    <scope>NUCLEOTIDE SEQUENCE [LARGE SCALE GENOMIC DNA]</scope>
    <source>
        <strain evidence="9">MIT17-670</strain>
    </source>
</reference>
<dbReference type="NCBIfam" id="TIGR00773">
    <property type="entry name" value="NhaA"/>
    <property type="match status" value="1"/>
</dbReference>
<feature type="transmembrane region" description="Helical" evidence="7">
    <location>
        <begin position="101"/>
        <end position="120"/>
    </location>
</feature>
<keyword evidence="7" id="KW-0406">Ion transport</keyword>
<feature type="transmembrane region" description="Helical" evidence="7">
    <location>
        <begin position="210"/>
        <end position="240"/>
    </location>
</feature>
<evidence type="ECO:0000256" key="6">
    <source>
        <dbReference type="ARBA" id="ARBA00023136"/>
    </source>
</evidence>
<keyword evidence="4 7" id="KW-0812">Transmembrane</keyword>
<keyword evidence="6 7" id="KW-0472">Membrane</keyword>
<sequence length="393" mass="43717">MNGVFHKLKTLILSEAFGGILLIICTLFALLVQNGFLSEYYRNFLNLKVGFSVGEFELNKPFLLWINDGLISIFFFAIGLELKKEFLHGDFRNPKNIILPFIAALGGILIPALFFTFINIGDLYTLKGWAIPTATDTAFALAILMMCGKHIPASLKTFLLSLAIFDDVGAILIIAIFYTTKLSIFAFVVAGIAIFIMFILNIFRITRKSFYFICSIILWISVLKSGVHATLAGIITAFFIPMTTKEGKPFLEDIYESLKFWLTFVILPLFAFANAGVNLSNIDLNTIFSGVSIGIFLGLFIGKQLGVFAFSYFAIKFKLTDLPQGSNLKQLYGVSILTGIGFTMSLFIDGLAYEVSDIFHYADNLAILIASFCSGVWGFIYLKFFTHHSKKGV</sequence>
<feature type="transmembrane region" description="Helical" evidence="7">
    <location>
        <begin position="331"/>
        <end position="353"/>
    </location>
</feature>
<feature type="transmembrane region" description="Helical" evidence="7">
    <location>
        <begin position="184"/>
        <end position="203"/>
    </location>
</feature>
<comment type="caution">
    <text evidence="8">The sequence shown here is derived from an EMBL/GenBank/DDBJ whole genome shotgun (WGS) entry which is preliminary data.</text>
</comment>
<dbReference type="Pfam" id="PF06965">
    <property type="entry name" value="Na_H_antiport_1"/>
    <property type="match status" value="1"/>
</dbReference>
<dbReference type="RefSeq" id="WP_137621688.1">
    <property type="nucleotide sequence ID" value="NZ_NXMA01000002.1"/>
</dbReference>
<dbReference type="Gene3D" id="1.20.1530.10">
    <property type="entry name" value="Na+/H+ antiporter like domain"/>
    <property type="match status" value="1"/>
</dbReference>
<dbReference type="NCBIfam" id="NF007112">
    <property type="entry name" value="PRK09561.1"/>
    <property type="match status" value="1"/>
</dbReference>
<feature type="transmembrane region" description="Helical" evidence="7">
    <location>
        <begin position="365"/>
        <end position="384"/>
    </location>
</feature>
<accession>A0A4V6DXQ6</accession>
<dbReference type="EMBL" id="NXMA01000002">
    <property type="protein sequence ID" value="TKX32992.1"/>
    <property type="molecule type" value="Genomic_DNA"/>
</dbReference>
<dbReference type="HAMAP" id="MF_01844">
    <property type="entry name" value="NhaA"/>
    <property type="match status" value="1"/>
</dbReference>
<dbReference type="OrthoDB" id="9808135at2"/>
<keyword evidence="7" id="KW-0915">Sodium</keyword>
<comment type="function">
    <text evidence="7">Na(+)/H(+) antiporter that extrudes sodium in exchange for external protons.</text>
</comment>
<keyword evidence="3" id="KW-0997">Cell inner membrane</keyword>
<keyword evidence="5 7" id="KW-1133">Transmembrane helix</keyword>
<feature type="transmembrane region" description="Helical" evidence="7">
    <location>
        <begin position="62"/>
        <end position="80"/>
    </location>
</feature>
<name>A0A4V6DXQ6_9BACT</name>
<gene>
    <name evidence="7 8" type="primary">nhaA</name>
    <name evidence="8" type="ORF">CQA76_01535</name>
</gene>
<dbReference type="Proteomes" id="UP000310353">
    <property type="component" value="Unassembled WGS sequence"/>
</dbReference>
<feature type="transmembrane region" description="Helical" evidence="7">
    <location>
        <begin position="158"/>
        <end position="178"/>
    </location>
</feature>
<keyword evidence="7" id="KW-0050">Antiport</keyword>
<comment type="catalytic activity">
    <reaction evidence="7">
        <text>Na(+)(in) + 2 H(+)(out) = Na(+)(out) + 2 H(+)(in)</text>
        <dbReference type="Rhea" id="RHEA:29251"/>
        <dbReference type="ChEBI" id="CHEBI:15378"/>
        <dbReference type="ChEBI" id="CHEBI:29101"/>
    </reaction>
</comment>
<evidence type="ECO:0000256" key="3">
    <source>
        <dbReference type="ARBA" id="ARBA00022519"/>
    </source>
</evidence>
<evidence type="ECO:0000256" key="7">
    <source>
        <dbReference type="HAMAP-Rule" id="MF_01844"/>
    </source>
</evidence>
<evidence type="ECO:0000256" key="2">
    <source>
        <dbReference type="ARBA" id="ARBA00022475"/>
    </source>
</evidence>
<keyword evidence="9" id="KW-1185">Reference proteome</keyword>
<evidence type="ECO:0000313" key="9">
    <source>
        <dbReference type="Proteomes" id="UP000310353"/>
    </source>
</evidence>
<dbReference type="InterPro" id="IPR023171">
    <property type="entry name" value="Na/H_antiporter_dom_sf"/>
</dbReference>
<evidence type="ECO:0000256" key="5">
    <source>
        <dbReference type="ARBA" id="ARBA00022989"/>
    </source>
</evidence>
<evidence type="ECO:0000313" key="8">
    <source>
        <dbReference type="EMBL" id="TKX32992.1"/>
    </source>
</evidence>
<feature type="transmembrane region" description="Helical" evidence="7">
    <location>
        <begin position="260"/>
        <end position="279"/>
    </location>
</feature>